<dbReference type="STRING" id="460265.Mnod_1135"/>
<evidence type="ECO:0000313" key="2">
    <source>
        <dbReference type="Proteomes" id="UP000008207"/>
    </source>
</evidence>
<keyword evidence="2" id="KW-1185">Reference proteome</keyword>
<proteinExistence type="predicted"/>
<accession>B8IJC6</accession>
<dbReference type="OrthoDB" id="273514at2"/>
<organism evidence="1 2">
    <name type="scientific">Methylobacterium nodulans (strain LMG 21967 / CNCM I-2342 / ORS 2060)</name>
    <dbReference type="NCBI Taxonomy" id="460265"/>
    <lineage>
        <taxon>Bacteria</taxon>
        <taxon>Pseudomonadati</taxon>
        <taxon>Pseudomonadota</taxon>
        <taxon>Alphaproteobacteria</taxon>
        <taxon>Hyphomicrobiales</taxon>
        <taxon>Methylobacteriaceae</taxon>
        <taxon>Methylobacterium</taxon>
    </lineage>
</organism>
<name>B8IJC6_METNO</name>
<sequence>MTGPILPIEAVHDFIQWCFPLREASRAVPGAPVIGADAAAGHPVDRDSVAFCKRAVA</sequence>
<gene>
    <name evidence="1" type="ordered locus">Mnod_1135</name>
</gene>
<evidence type="ECO:0000313" key="1">
    <source>
        <dbReference type="EMBL" id="ACL56141.1"/>
    </source>
</evidence>
<dbReference type="HOGENOM" id="CLU_2991542_0_0_5"/>
<dbReference type="RefSeq" id="WP_015927839.1">
    <property type="nucleotide sequence ID" value="NC_011894.1"/>
</dbReference>
<dbReference type="Proteomes" id="UP000008207">
    <property type="component" value="Chromosome"/>
</dbReference>
<dbReference type="AlphaFoldDB" id="B8IJC6"/>
<protein>
    <submittedName>
        <fullName evidence="1">Uncharacterized protein</fullName>
    </submittedName>
</protein>
<dbReference type="KEGG" id="mno:Mnod_1135"/>
<dbReference type="EMBL" id="CP001349">
    <property type="protein sequence ID" value="ACL56141.1"/>
    <property type="molecule type" value="Genomic_DNA"/>
</dbReference>
<reference evidence="1 2" key="1">
    <citation type="submission" date="2009-01" db="EMBL/GenBank/DDBJ databases">
        <title>Complete sequence of chromosome of Methylobacterium nodulans ORS 2060.</title>
        <authorList>
            <consortium name="US DOE Joint Genome Institute"/>
            <person name="Lucas S."/>
            <person name="Copeland A."/>
            <person name="Lapidus A."/>
            <person name="Glavina del Rio T."/>
            <person name="Dalin E."/>
            <person name="Tice H."/>
            <person name="Bruce D."/>
            <person name="Goodwin L."/>
            <person name="Pitluck S."/>
            <person name="Sims D."/>
            <person name="Brettin T."/>
            <person name="Detter J.C."/>
            <person name="Han C."/>
            <person name="Larimer F."/>
            <person name="Land M."/>
            <person name="Hauser L."/>
            <person name="Kyrpides N."/>
            <person name="Ivanova N."/>
            <person name="Marx C.J."/>
            <person name="Richardson P."/>
        </authorList>
    </citation>
    <scope>NUCLEOTIDE SEQUENCE [LARGE SCALE GENOMIC DNA]</scope>
    <source>
        <strain evidence="2">LMG 21967 / CNCM I-2342 / ORS 2060</strain>
    </source>
</reference>